<dbReference type="SUPFAM" id="SSF102114">
    <property type="entry name" value="Radical SAM enzymes"/>
    <property type="match status" value="1"/>
</dbReference>
<evidence type="ECO:0000256" key="3">
    <source>
        <dbReference type="ARBA" id="ARBA00022679"/>
    </source>
</evidence>
<keyword evidence="7" id="KW-0411">Iron-sulfur</keyword>
<reference evidence="10" key="2">
    <citation type="submission" date="2021-04" db="EMBL/GenBank/DDBJ databases">
        <authorList>
            <person name="Gilroy R."/>
        </authorList>
    </citation>
    <scope>NUCLEOTIDE SEQUENCE</scope>
    <source>
        <strain evidence="10">Gambia11-129</strain>
    </source>
</reference>
<dbReference type="InterPro" id="IPR058240">
    <property type="entry name" value="rSAM_sf"/>
</dbReference>
<evidence type="ECO:0000256" key="1">
    <source>
        <dbReference type="ARBA" id="ARBA00001966"/>
    </source>
</evidence>
<evidence type="ECO:0000259" key="8">
    <source>
        <dbReference type="PROSITE" id="PS51449"/>
    </source>
</evidence>
<comment type="caution">
    <text evidence="10">The sequence shown here is derived from an EMBL/GenBank/DDBJ whole genome shotgun (WGS) entry which is preliminary data.</text>
</comment>
<dbReference type="AlphaFoldDB" id="A0A9D1PUF7"/>
<dbReference type="CDD" id="cd01335">
    <property type="entry name" value="Radical_SAM"/>
    <property type="match status" value="1"/>
</dbReference>
<dbReference type="Pfam" id="PF00919">
    <property type="entry name" value="UPF0004"/>
    <property type="match status" value="1"/>
</dbReference>
<dbReference type="InterPro" id="IPR006638">
    <property type="entry name" value="Elp3/MiaA/NifB-like_rSAM"/>
</dbReference>
<dbReference type="PANTHER" id="PTHR11918">
    <property type="entry name" value="RADICAL SAM PROTEINS"/>
    <property type="match status" value="1"/>
</dbReference>
<organism evidence="10 11">
    <name type="scientific">Candidatus Ornithospirochaeta avicola</name>
    <dbReference type="NCBI Taxonomy" id="2840896"/>
    <lineage>
        <taxon>Bacteria</taxon>
        <taxon>Pseudomonadati</taxon>
        <taxon>Spirochaetota</taxon>
        <taxon>Spirochaetia</taxon>
        <taxon>Spirochaetales</taxon>
        <taxon>Spirochaetaceae</taxon>
        <taxon>Spirochaetaceae incertae sedis</taxon>
        <taxon>Candidatus Ornithospirochaeta</taxon>
    </lineage>
</organism>
<keyword evidence="5" id="KW-0479">Metal-binding</keyword>
<reference evidence="10" key="1">
    <citation type="journal article" date="2021" name="PeerJ">
        <title>Extensive microbial diversity within the chicken gut microbiome revealed by metagenomics and culture.</title>
        <authorList>
            <person name="Gilroy R."/>
            <person name="Ravi A."/>
            <person name="Getino M."/>
            <person name="Pursley I."/>
            <person name="Horton D.L."/>
            <person name="Alikhan N.F."/>
            <person name="Baker D."/>
            <person name="Gharbi K."/>
            <person name="Hall N."/>
            <person name="Watson M."/>
            <person name="Adriaenssens E.M."/>
            <person name="Foster-Nyarko E."/>
            <person name="Jarju S."/>
            <person name="Secka A."/>
            <person name="Antonio M."/>
            <person name="Oren A."/>
            <person name="Chaudhuri R.R."/>
            <person name="La Ragione R."/>
            <person name="Hildebrand F."/>
            <person name="Pallen M.J."/>
        </authorList>
    </citation>
    <scope>NUCLEOTIDE SEQUENCE</scope>
    <source>
        <strain evidence="10">Gambia11-129</strain>
    </source>
</reference>
<evidence type="ECO:0000313" key="11">
    <source>
        <dbReference type="Proteomes" id="UP000823936"/>
    </source>
</evidence>
<evidence type="ECO:0000256" key="6">
    <source>
        <dbReference type="ARBA" id="ARBA00023004"/>
    </source>
</evidence>
<protein>
    <submittedName>
        <fullName evidence="10">tRNA (N(6)-L-threonylcarbamoyladenosine(37)-C(2))-methylthiotransferase MtaB</fullName>
    </submittedName>
</protein>
<feature type="domain" description="Radical SAM core" evidence="9">
    <location>
        <begin position="139"/>
        <end position="366"/>
    </location>
</feature>
<dbReference type="NCBIfam" id="TIGR00089">
    <property type="entry name" value="MiaB/RimO family radical SAM methylthiotransferase"/>
    <property type="match status" value="1"/>
</dbReference>
<keyword evidence="4" id="KW-0949">S-adenosyl-L-methionine</keyword>
<dbReference type="InterPro" id="IPR038135">
    <property type="entry name" value="Methylthiotransferase_N_sf"/>
</dbReference>
<name>A0A9D1PUF7_9SPIO</name>
<keyword evidence="6" id="KW-0408">Iron</keyword>
<dbReference type="PROSITE" id="PS01278">
    <property type="entry name" value="MTTASE_RADICAL"/>
    <property type="match status" value="1"/>
</dbReference>
<dbReference type="GO" id="GO:0046872">
    <property type="term" value="F:metal ion binding"/>
    <property type="evidence" value="ECO:0007669"/>
    <property type="project" value="UniProtKB-KW"/>
</dbReference>
<evidence type="ECO:0000259" key="9">
    <source>
        <dbReference type="PROSITE" id="PS51918"/>
    </source>
</evidence>
<proteinExistence type="predicted"/>
<dbReference type="Proteomes" id="UP000823936">
    <property type="component" value="Unassembled WGS sequence"/>
</dbReference>
<dbReference type="PROSITE" id="PS51918">
    <property type="entry name" value="RADICAL_SAM"/>
    <property type="match status" value="1"/>
</dbReference>
<dbReference type="PROSITE" id="PS51449">
    <property type="entry name" value="MTTASE_N"/>
    <property type="match status" value="1"/>
</dbReference>
<keyword evidence="3" id="KW-0808">Transferase</keyword>
<dbReference type="InterPro" id="IPR006467">
    <property type="entry name" value="MiaB-like_bact"/>
</dbReference>
<dbReference type="InterPro" id="IPR020612">
    <property type="entry name" value="Methylthiotransferase_CS"/>
</dbReference>
<dbReference type="NCBIfam" id="TIGR01579">
    <property type="entry name" value="MiaB-like-C"/>
    <property type="match status" value="1"/>
</dbReference>
<evidence type="ECO:0000256" key="2">
    <source>
        <dbReference type="ARBA" id="ARBA00022485"/>
    </source>
</evidence>
<dbReference type="Pfam" id="PF04055">
    <property type="entry name" value="Radical_SAM"/>
    <property type="match status" value="1"/>
</dbReference>
<evidence type="ECO:0000256" key="5">
    <source>
        <dbReference type="ARBA" id="ARBA00022723"/>
    </source>
</evidence>
<dbReference type="InterPro" id="IPR023404">
    <property type="entry name" value="rSAM_horseshoe"/>
</dbReference>
<dbReference type="EMBL" id="DXHU01000023">
    <property type="protein sequence ID" value="HIV99527.1"/>
    <property type="molecule type" value="Genomic_DNA"/>
</dbReference>
<keyword evidence="2" id="KW-0004">4Fe-4S</keyword>
<gene>
    <name evidence="10" type="primary">mtaB</name>
    <name evidence="10" type="ORF">IAB12_07115</name>
</gene>
<accession>A0A9D1PUF7</accession>
<dbReference type="GO" id="GO:0035598">
    <property type="term" value="F:tRNA (N(6)-L-threonylcarbamoyladenosine(37)-C(2))-methylthiotransferase activity"/>
    <property type="evidence" value="ECO:0007669"/>
    <property type="project" value="TreeGrafter"/>
</dbReference>
<dbReference type="SFLD" id="SFLDG01082">
    <property type="entry name" value="B12-binding_domain_containing"/>
    <property type="match status" value="1"/>
</dbReference>
<dbReference type="PANTHER" id="PTHR11918:SF45">
    <property type="entry name" value="THREONYLCARBAMOYLADENOSINE TRNA METHYLTHIOTRANSFERASE"/>
    <property type="match status" value="1"/>
</dbReference>
<evidence type="ECO:0000313" key="10">
    <source>
        <dbReference type="EMBL" id="HIV99527.1"/>
    </source>
</evidence>
<dbReference type="Gene3D" id="3.40.50.12160">
    <property type="entry name" value="Methylthiotransferase, N-terminal domain"/>
    <property type="match status" value="1"/>
</dbReference>
<dbReference type="InterPro" id="IPR005839">
    <property type="entry name" value="Methylthiotransferase"/>
</dbReference>
<comment type="cofactor">
    <cofactor evidence="1">
        <name>[4Fe-4S] cluster</name>
        <dbReference type="ChEBI" id="CHEBI:49883"/>
    </cofactor>
</comment>
<feature type="domain" description="MTTase N-terminal" evidence="8">
    <location>
        <begin position="3"/>
        <end position="116"/>
    </location>
</feature>
<dbReference type="GO" id="GO:0051539">
    <property type="term" value="F:4 iron, 4 sulfur cluster binding"/>
    <property type="evidence" value="ECO:0007669"/>
    <property type="project" value="UniProtKB-KW"/>
</dbReference>
<dbReference type="SMART" id="SM00729">
    <property type="entry name" value="Elp3"/>
    <property type="match status" value="1"/>
</dbReference>
<dbReference type="Gene3D" id="3.80.30.20">
    <property type="entry name" value="tm_1862 like domain"/>
    <property type="match status" value="1"/>
</dbReference>
<dbReference type="SFLD" id="SFLDS00029">
    <property type="entry name" value="Radical_SAM"/>
    <property type="match status" value="1"/>
</dbReference>
<dbReference type="InterPro" id="IPR013848">
    <property type="entry name" value="Methylthiotransferase_N"/>
</dbReference>
<evidence type="ECO:0000256" key="7">
    <source>
        <dbReference type="ARBA" id="ARBA00023014"/>
    </source>
</evidence>
<dbReference type="InterPro" id="IPR007197">
    <property type="entry name" value="rSAM"/>
</dbReference>
<evidence type="ECO:0000256" key="4">
    <source>
        <dbReference type="ARBA" id="ARBA00022691"/>
    </source>
</evidence>
<sequence>MIDSVYVYTLGCRLNQAESEAISQAFRTGGFDIQKDYRNASLIVVNTCTVTSKAEQKARRMIRLFQKCAEAVVVTGCYAQMKENEIGALGKNIRVFSLKEKGSLLSLPLYLNENGRNPSAIFSFEKRETDPFVFDADVFSYHSRAYLKIQDGCDNHCAFCQTSVARGKSVSLPVDEVVKRAKKIEEDGYHEIMLTGVNLTMYNHNEGGLAPLVEALLSSLGPDMRIRFSSLEADNVDDRLIDTFSDPRIMPHFHLPVQSASNKVLARVERKYQIDEIEYIVRKIREKKDDPFISCDIITGLPGEEEEDYQMTKDFLLKMDFAAFHVFPYSPREKTALFGAKDKSEERVRDKRAEELRRLSEIQTRKYIARQEGKRVEVIYEKNGWGTSGNYLKVKVESSRSHESGELLYGVLYKINPPAVRII</sequence>